<comment type="caution">
    <text evidence="2">The sequence shown here is derived from an EMBL/GenBank/DDBJ whole genome shotgun (WGS) entry which is preliminary data.</text>
</comment>
<keyword evidence="1" id="KW-0812">Transmembrane</keyword>
<keyword evidence="3" id="KW-1185">Reference proteome</keyword>
<evidence type="ECO:0000313" key="2">
    <source>
        <dbReference type="EMBL" id="MEJ5217039.1"/>
    </source>
</evidence>
<accession>A0ABU8QC89</accession>
<gene>
    <name evidence="2" type="ORF">WG622_02195</name>
</gene>
<organism evidence="2 3">
    <name type="scientific">Cognatishimia coralii</name>
    <dbReference type="NCBI Taxonomy" id="3083254"/>
    <lineage>
        <taxon>Bacteria</taxon>
        <taxon>Pseudomonadati</taxon>
        <taxon>Pseudomonadota</taxon>
        <taxon>Alphaproteobacteria</taxon>
        <taxon>Rhodobacterales</taxon>
        <taxon>Paracoccaceae</taxon>
        <taxon>Cognatishimia</taxon>
    </lineage>
</organism>
<name>A0ABU8QC89_9RHOB</name>
<keyword evidence="1" id="KW-0472">Membrane</keyword>
<dbReference type="RefSeq" id="WP_339402088.1">
    <property type="nucleotide sequence ID" value="NZ_JBBGAZ010000001.1"/>
</dbReference>
<keyword evidence="1" id="KW-1133">Transmembrane helix</keyword>
<dbReference type="Proteomes" id="UP001368270">
    <property type="component" value="Unassembled WGS sequence"/>
</dbReference>
<dbReference type="EMBL" id="JBBGAZ010000001">
    <property type="protein sequence ID" value="MEJ5217039.1"/>
    <property type="molecule type" value="Genomic_DNA"/>
</dbReference>
<evidence type="ECO:0000313" key="3">
    <source>
        <dbReference type="Proteomes" id="UP001368270"/>
    </source>
</evidence>
<dbReference type="PROSITE" id="PS51257">
    <property type="entry name" value="PROKAR_LIPOPROTEIN"/>
    <property type="match status" value="1"/>
</dbReference>
<feature type="transmembrane region" description="Helical" evidence="1">
    <location>
        <begin position="7"/>
        <end position="25"/>
    </location>
</feature>
<protein>
    <submittedName>
        <fullName evidence="2">Uncharacterized protein</fullName>
    </submittedName>
</protein>
<evidence type="ECO:0000256" key="1">
    <source>
        <dbReference type="SAM" id="Phobius"/>
    </source>
</evidence>
<proteinExistence type="predicted"/>
<reference evidence="2 3" key="1">
    <citation type="submission" date="2024-03" db="EMBL/GenBank/DDBJ databases">
        <title>Cognatishimia coralii sp. nov., a marine bacterium isolated from coral surrounding seawater.</title>
        <authorList>
            <person name="Liu X."/>
            <person name="Liu S."/>
            <person name="Sun H."/>
            <person name="Zhang Y."/>
        </authorList>
    </citation>
    <scope>NUCLEOTIDE SEQUENCE [LARGE SCALE GENOMIC DNA]</scope>
    <source>
        <strain evidence="2 3">D5M38</strain>
    </source>
</reference>
<sequence>MNIVRKFLGWVACWVFLISCLWLYIENKKNVQLDAAYTREAVNALALTASLSVPAERSKVGGRLFWSRKQTACIFTTNSVQRTGNSESLTWANWPADEFPTCNDFFSSATMEDIDWGSTVPSNCYPVVNIPLRGKTGHYFAVAASEMASFGSLRKAALTEDQLKTLAISDRKYASYPQVSPFLRGGGMSGVEITLLEISQCEAFELFLYKAEVKNTRELQRKLEAERYFVGDK</sequence>